<proteinExistence type="predicted"/>
<dbReference type="Gene3D" id="3.90.550.10">
    <property type="entry name" value="Spore Coat Polysaccharide Biosynthesis Protein SpsA, Chain A"/>
    <property type="match status" value="1"/>
</dbReference>
<keyword evidence="1" id="KW-0808">Transferase</keyword>
<dbReference type="GO" id="GO:0016740">
    <property type="term" value="F:transferase activity"/>
    <property type="evidence" value="ECO:0007669"/>
    <property type="project" value="UniProtKB-KW"/>
</dbReference>
<dbReference type="Pfam" id="PF05045">
    <property type="entry name" value="RgpF"/>
    <property type="match status" value="1"/>
</dbReference>
<dbReference type="Pfam" id="PF14307">
    <property type="entry name" value="Glyco_tran_WbsX"/>
    <property type="match status" value="1"/>
</dbReference>
<organism evidence="1">
    <name type="scientific">hydrothermal vent metagenome</name>
    <dbReference type="NCBI Taxonomy" id="652676"/>
    <lineage>
        <taxon>unclassified sequences</taxon>
        <taxon>metagenomes</taxon>
        <taxon>ecological metagenomes</taxon>
    </lineage>
</organism>
<dbReference type="EMBL" id="FPHC01000028">
    <property type="protein sequence ID" value="SFV52982.1"/>
    <property type="molecule type" value="Genomic_DNA"/>
</dbReference>
<dbReference type="Gene3D" id="3.20.20.80">
    <property type="entry name" value="Glycosidases"/>
    <property type="match status" value="1"/>
</dbReference>
<reference evidence="1" key="1">
    <citation type="submission" date="2016-10" db="EMBL/GenBank/DDBJ databases">
        <authorList>
            <person name="de Groot N.N."/>
        </authorList>
    </citation>
    <scope>NUCLEOTIDE SEQUENCE</scope>
</reference>
<dbReference type="CDD" id="cd11579">
    <property type="entry name" value="Glyco_tran_WbsX"/>
    <property type="match status" value="1"/>
</dbReference>
<gene>
    <name evidence="1" type="ORF">MNB_SV-6-6</name>
</gene>
<sequence length="1206" mass="139192">MNIFKSCKIIKRSGLFDPEYYLKTYADIRRADVDPLKHFCKHGYKEGRNPSAIFDIKKYISKHPELKNSDVNPLIHYIENSDELSKTTNKSSQINRIATLATSVIEDPSLLKKFVAEVRRKGLMSAIKKSKFLAQKKLSSHNQQSYTKGGEVLYPDRRLGIIPHYINPDPASHSHLEPRESKVAIHIDVTNIDKLESIVERLAQDIKYDLYVTHPKEIDASAINSRLNGVDIKKSIQRDAMGDMEAMLLVASEISEYEIVGHFHTDIDDRYERLLDLIIDKKLSTMQLHTIIAYMQKDIKVVYPEHISKSIKDPSGWYDNKSVVKEIVDSVEIAIEIDDIESIDYPQDGLFWVRVDAIKDMFTIEISDKSVDKNRALRQLIPIISSNFDGSIYRLHGGNSIDDYRYYEEQVDYSQDIVNDDIKVLSYYLPQFHPIPENDEWHGKGFTEWTKVRGANPLFEGHYKQHIPHKDIGYYLLDSADTLRKQSELMKSSGVHGQIFYHYWFSGKLILEEPVKMLLDTPDIDMPFCFCWANENWTRRWDGDDADILLGQIYSKEDAKAFIEYLIPFFKDSRYIRIDDRPVLYIYRPTSIPDIKEYLEIWESVCAEASLPKPYVVSVLTRGATDPNDFHMDAGTERILHDWTENAVADIGDRLYKYEELNAHILPYDEVASFYENQSEAKPFTYFRSLIATWDNTARYGKDAYLVHGFTPERFQEWLESTIEYSRRTLPDDRRYIVINAWNEWAEGAHLEPDEYFGYSYLNSIGRVLSNQSYDMPDLSNVEIAPSINIELSLSSVARESLESDAVLKRQFLSSIENSTILKYAHLYSKDDLFSDIIPIDIDSVAEYRLQFKEIALFDTTTIENMTKEAIALKSSIIIPNYYTQDGEPFSVSKNGSVTNLALWRSPFALLPNESSVDEYKNIRVCSSSYAISAKASKLDIDERYRVTTIMRLHSGANLSQLKKALYSLASMQDSVVTPLITLQDLDQNQKDELDNIIKSIPFAGGITPKIIDYSTMGIDGDLRTLMLNDALKQVESQYAAFLDYDDLLFGDAYSWLIERMTKSNKAVSFGRVYATTYDSKRGLIVDRDTTFEYGYSYDDFLSDNHAPIHSFMLDLEKLNLSKVTYHQDQKYMEDYYLTLQLFTKDGVDWDSLSHDRYIGDYIHSTDGEHTLAISDHGEKSKLLEDPLYLRDEQRIKELRDSLICS</sequence>
<dbReference type="PANTHER" id="PTHR41244:SF1">
    <property type="entry name" value="GLYCOSYLTRANSFERASE"/>
    <property type="match status" value="1"/>
</dbReference>
<dbReference type="SUPFAM" id="SSF53448">
    <property type="entry name" value="Nucleotide-diphospho-sugar transferases"/>
    <property type="match status" value="1"/>
</dbReference>
<dbReference type="PANTHER" id="PTHR41244">
    <property type="entry name" value="RHAMNAN SYNTHESIS F"/>
    <property type="match status" value="1"/>
</dbReference>
<evidence type="ECO:0000313" key="1">
    <source>
        <dbReference type="EMBL" id="SFV52982.1"/>
    </source>
</evidence>
<dbReference type="InterPro" id="IPR029044">
    <property type="entry name" value="Nucleotide-diphossugar_trans"/>
</dbReference>
<name>A0A1W1BHI3_9ZZZZ</name>
<dbReference type="AlphaFoldDB" id="A0A1W1BHI3"/>
<protein>
    <submittedName>
        <fullName evidence="1">Glycosyltransferase</fullName>
    </submittedName>
</protein>
<accession>A0A1W1BHI3</accession>
<dbReference type="InterPro" id="IPR007739">
    <property type="entry name" value="RgpF"/>
</dbReference>
<dbReference type="InterPro" id="IPR032719">
    <property type="entry name" value="WbsX"/>
</dbReference>